<dbReference type="InterPro" id="IPR044421">
    <property type="entry name" value="SMYD4_SET"/>
</dbReference>
<dbReference type="AlphaFoldDB" id="E0VDY8"/>
<dbReference type="RefSeq" id="XP_002424332.1">
    <property type="nucleotide sequence ID" value="XM_002424287.1"/>
</dbReference>
<evidence type="ECO:0000313" key="6">
    <source>
        <dbReference type="EMBL" id="EEB11594.1"/>
    </source>
</evidence>
<dbReference type="GO" id="GO:0005634">
    <property type="term" value="C:nucleus"/>
    <property type="evidence" value="ECO:0007669"/>
    <property type="project" value="UniProtKB-SubCell"/>
</dbReference>
<dbReference type="GO" id="GO:0008276">
    <property type="term" value="F:protein methyltransferase activity"/>
    <property type="evidence" value="ECO:0007669"/>
    <property type="project" value="UniProtKB-ARBA"/>
</dbReference>
<dbReference type="PROSITE" id="PS50005">
    <property type="entry name" value="TPR"/>
    <property type="match status" value="1"/>
</dbReference>
<dbReference type="FunCoup" id="E0VDY8">
    <property type="interactions" value="1285"/>
</dbReference>
<accession>E0VDY8</accession>
<feature type="repeat" description="TPR" evidence="4">
    <location>
        <begin position="60"/>
        <end position="93"/>
    </location>
</feature>
<evidence type="ECO:0000256" key="1">
    <source>
        <dbReference type="ARBA" id="ARBA00022603"/>
    </source>
</evidence>
<dbReference type="EMBL" id="AAZO01001486">
    <property type="status" value="NOT_ANNOTATED_CDS"/>
    <property type="molecule type" value="Genomic_DNA"/>
</dbReference>
<dbReference type="PANTHER" id="PTHR46165">
    <property type="entry name" value="SET AND MYND DOMAIN-CONTAINING PROTEIN 4"/>
    <property type="match status" value="1"/>
</dbReference>
<dbReference type="CDD" id="cd10536">
    <property type="entry name" value="SET_SMYD4"/>
    <property type="match status" value="1"/>
</dbReference>
<dbReference type="eggNOG" id="KOG2084">
    <property type="taxonomic scope" value="Eukaryota"/>
</dbReference>
<gene>
    <name evidence="7" type="primary">8239347</name>
    <name evidence="6" type="ORF">Phum_PHUM126850</name>
</gene>
<dbReference type="HOGENOM" id="CLU_021727_3_0_1"/>
<dbReference type="InterPro" id="IPR019734">
    <property type="entry name" value="TPR_rpt"/>
</dbReference>
<dbReference type="GO" id="GO:0005737">
    <property type="term" value="C:cytoplasm"/>
    <property type="evidence" value="ECO:0007669"/>
    <property type="project" value="UniProtKB-SubCell"/>
</dbReference>
<feature type="domain" description="SET" evidence="5">
    <location>
        <begin position="170"/>
        <end position="449"/>
    </location>
</feature>
<protein>
    <recommendedName>
        <fullName evidence="5">SET domain-containing protein</fullName>
    </recommendedName>
</protein>
<evidence type="ECO:0000313" key="8">
    <source>
        <dbReference type="Proteomes" id="UP000009046"/>
    </source>
</evidence>
<organism>
    <name type="scientific">Pediculus humanus subsp. corporis</name>
    <name type="common">Body louse</name>
    <dbReference type="NCBI Taxonomy" id="121224"/>
    <lineage>
        <taxon>Eukaryota</taxon>
        <taxon>Metazoa</taxon>
        <taxon>Ecdysozoa</taxon>
        <taxon>Arthropoda</taxon>
        <taxon>Hexapoda</taxon>
        <taxon>Insecta</taxon>
        <taxon>Pterygota</taxon>
        <taxon>Neoptera</taxon>
        <taxon>Paraneoptera</taxon>
        <taxon>Psocodea</taxon>
        <taxon>Troctomorpha</taxon>
        <taxon>Phthiraptera</taxon>
        <taxon>Anoplura</taxon>
        <taxon>Pediculidae</taxon>
        <taxon>Pediculus</taxon>
    </lineage>
</organism>
<dbReference type="Gene3D" id="6.10.140.2220">
    <property type="match status" value="1"/>
</dbReference>
<dbReference type="InParanoid" id="E0VDY8"/>
<evidence type="ECO:0000256" key="2">
    <source>
        <dbReference type="ARBA" id="ARBA00022679"/>
    </source>
</evidence>
<dbReference type="GO" id="GO:0008757">
    <property type="term" value="F:S-adenosylmethionine-dependent methyltransferase activity"/>
    <property type="evidence" value="ECO:0007669"/>
    <property type="project" value="UniProtKB-ARBA"/>
</dbReference>
<evidence type="ECO:0000256" key="4">
    <source>
        <dbReference type="PROSITE-ProRule" id="PRU00339"/>
    </source>
</evidence>
<dbReference type="InterPro" id="IPR052097">
    <property type="entry name" value="SET-MYND_domain_protein"/>
</dbReference>
<evidence type="ECO:0000256" key="3">
    <source>
        <dbReference type="ARBA" id="ARBA00022691"/>
    </source>
</evidence>
<dbReference type="CTD" id="8239347"/>
<proteinExistence type="predicted"/>
<sequence length="572" mass="66077">MSFDSIFKNICREIDNVDSVLVKIKNAQNELDRFTIAYDTSKNFISNLGFHNCGKSRTKSETFRKEGNQFFKKCLYWEALEYYNKSIAFAPVNSEELSTAYGNRASCLSRLEFFKEAVLDLNKALSLSLSTNYKNKLLVRKEQYSLNENVNNDIKNFPFDSGEIPPLDREKSSFFDSTSNVVELSEDIYSNRKLIANDDINVGEVLIVEKPYSSIVIPKHFYTHCSNCFRRSLNLIPCSNCCTGMFCREECLDIANHVIECSYLGILSELNADRKEMLALKILIDASRQGTELEKLCTTTINHLNNEENNCQFYKSLDFKNILNLVTNSEKRNAADLFYRSIVSVILISILENNTNFFNYISENNNDKIKIFCGGLILLFMQSLPCNAHEISEYYCSNLLEIGAGAYATLSLINHSCDPNVVRHSCRNTVILRAIKPIKKGEELFDNYGYHYATHELQERQKALLKQYYFTCQCKACIYDWPLFNILRDLLVKFTSSLNVEKYEQLTKIFEKDFQEALKGNHSKALILRSMSYLQCIDELVQQPSINYNKCQELIKHCLNFYSNHFQNLNET</sequence>
<dbReference type="PROSITE" id="PS50280">
    <property type="entry name" value="SET"/>
    <property type="match status" value="1"/>
</dbReference>
<dbReference type="InterPro" id="IPR046341">
    <property type="entry name" value="SET_dom_sf"/>
</dbReference>
<dbReference type="EMBL" id="DS235088">
    <property type="protein sequence ID" value="EEB11594.1"/>
    <property type="molecule type" value="Genomic_DNA"/>
</dbReference>
<dbReference type="SUPFAM" id="SSF82199">
    <property type="entry name" value="SET domain"/>
    <property type="match status" value="1"/>
</dbReference>
<dbReference type="STRING" id="121224.E0VDY8"/>
<dbReference type="OrthoDB" id="5945798at2759"/>
<dbReference type="VEuPathDB" id="VectorBase:PHUM126850"/>
<dbReference type="SUPFAM" id="SSF48452">
    <property type="entry name" value="TPR-like"/>
    <property type="match status" value="1"/>
</dbReference>
<evidence type="ECO:0000313" key="7">
    <source>
        <dbReference type="EnsemblMetazoa" id="PHUM126850-PA"/>
    </source>
</evidence>
<dbReference type="EnsemblMetazoa" id="PHUM126850-RA">
    <property type="protein sequence ID" value="PHUM126850-PA"/>
    <property type="gene ID" value="PHUM126850"/>
</dbReference>
<dbReference type="GeneID" id="8239347"/>
<dbReference type="GO" id="GO:0042826">
    <property type="term" value="F:histone deacetylase binding"/>
    <property type="evidence" value="ECO:0007669"/>
    <property type="project" value="TreeGrafter"/>
</dbReference>
<evidence type="ECO:0000259" key="5">
    <source>
        <dbReference type="PROSITE" id="PS50280"/>
    </source>
</evidence>
<dbReference type="Gene3D" id="1.10.220.160">
    <property type="match status" value="1"/>
</dbReference>
<reference evidence="6" key="2">
    <citation type="submission" date="2007-04" db="EMBL/GenBank/DDBJ databases">
        <title>The genome of the human body louse.</title>
        <authorList>
            <consortium name="The Human Body Louse Genome Consortium"/>
            <person name="Kirkness E."/>
            <person name="Walenz B."/>
            <person name="Hass B."/>
            <person name="Bruggner R."/>
            <person name="Strausberg R."/>
        </authorList>
    </citation>
    <scope>NUCLEOTIDE SEQUENCE</scope>
    <source>
        <strain evidence="6">USDA</strain>
    </source>
</reference>
<dbReference type="InterPro" id="IPR001214">
    <property type="entry name" value="SET_dom"/>
</dbReference>
<dbReference type="Gene3D" id="1.25.40.10">
    <property type="entry name" value="Tetratricopeptide repeat domain"/>
    <property type="match status" value="1"/>
</dbReference>
<keyword evidence="3" id="KW-0949">S-adenosyl-L-methionine</keyword>
<keyword evidence="4" id="KW-0802">TPR repeat</keyword>
<dbReference type="SMART" id="SM00028">
    <property type="entry name" value="TPR"/>
    <property type="match status" value="2"/>
</dbReference>
<dbReference type="OMA" id="AHEISEY"/>
<dbReference type="KEGG" id="phu:Phum_PHUM126850"/>
<reference evidence="7" key="3">
    <citation type="submission" date="2020-05" db="UniProtKB">
        <authorList>
            <consortium name="EnsemblMetazoa"/>
        </authorList>
    </citation>
    <scope>IDENTIFICATION</scope>
    <source>
        <strain evidence="7">USDA</strain>
    </source>
</reference>
<dbReference type="Pfam" id="PF00856">
    <property type="entry name" value="SET"/>
    <property type="match status" value="1"/>
</dbReference>
<keyword evidence="8" id="KW-1185">Reference proteome</keyword>
<dbReference type="GO" id="GO:0008170">
    <property type="term" value="F:N-methyltransferase activity"/>
    <property type="evidence" value="ECO:0007669"/>
    <property type="project" value="UniProtKB-ARBA"/>
</dbReference>
<dbReference type="PANTHER" id="PTHR46165:SF6">
    <property type="entry name" value="SET AND MYND DOMAIN-CONTAINING PROTEIN 4-LIKE PROTEIN"/>
    <property type="match status" value="1"/>
</dbReference>
<dbReference type="Gene3D" id="2.170.270.10">
    <property type="entry name" value="SET domain"/>
    <property type="match status" value="1"/>
</dbReference>
<dbReference type="GO" id="GO:0032259">
    <property type="term" value="P:methylation"/>
    <property type="evidence" value="ECO:0007669"/>
    <property type="project" value="UniProtKB-KW"/>
</dbReference>
<name>E0VDY8_PEDHC</name>
<reference evidence="6" key="1">
    <citation type="submission" date="2007-04" db="EMBL/GenBank/DDBJ databases">
        <title>Annotation of Pediculus humanus corporis strain USDA.</title>
        <authorList>
            <person name="Kirkness E."/>
            <person name="Hannick L."/>
            <person name="Hass B."/>
            <person name="Bruggner R."/>
            <person name="Lawson D."/>
            <person name="Bidwell S."/>
            <person name="Joardar V."/>
            <person name="Caler E."/>
            <person name="Walenz B."/>
            <person name="Inman J."/>
            <person name="Schobel S."/>
            <person name="Galinsky K."/>
            <person name="Amedeo P."/>
            <person name="Strausberg R."/>
        </authorList>
    </citation>
    <scope>NUCLEOTIDE SEQUENCE</scope>
    <source>
        <strain evidence="6">USDA</strain>
    </source>
</reference>
<dbReference type="SMART" id="SM00317">
    <property type="entry name" value="SET"/>
    <property type="match status" value="1"/>
</dbReference>
<dbReference type="InterPro" id="IPR011990">
    <property type="entry name" value="TPR-like_helical_dom_sf"/>
</dbReference>
<dbReference type="Proteomes" id="UP000009046">
    <property type="component" value="Unassembled WGS sequence"/>
</dbReference>
<keyword evidence="1" id="KW-0489">Methyltransferase</keyword>
<keyword evidence="2" id="KW-0808">Transferase</keyword>